<dbReference type="Proteomes" id="UP000187203">
    <property type="component" value="Unassembled WGS sequence"/>
</dbReference>
<evidence type="ECO:0000256" key="5">
    <source>
        <dbReference type="PROSITE-ProRule" id="PRU00449"/>
    </source>
</evidence>
<dbReference type="InterPro" id="IPR050652">
    <property type="entry name" value="AN1_A20_ZnFinger"/>
</dbReference>
<organism evidence="8 9">
    <name type="scientific">Corchorus olitorius</name>
    <dbReference type="NCBI Taxonomy" id="93759"/>
    <lineage>
        <taxon>Eukaryota</taxon>
        <taxon>Viridiplantae</taxon>
        <taxon>Streptophyta</taxon>
        <taxon>Embryophyta</taxon>
        <taxon>Tracheophyta</taxon>
        <taxon>Spermatophyta</taxon>
        <taxon>Magnoliopsida</taxon>
        <taxon>eudicotyledons</taxon>
        <taxon>Gunneridae</taxon>
        <taxon>Pentapetalae</taxon>
        <taxon>rosids</taxon>
        <taxon>malvids</taxon>
        <taxon>Malvales</taxon>
        <taxon>Malvaceae</taxon>
        <taxon>Grewioideae</taxon>
        <taxon>Apeibeae</taxon>
        <taxon>Corchorus</taxon>
    </lineage>
</organism>
<dbReference type="SUPFAM" id="SSF57716">
    <property type="entry name" value="Glucocorticoid receptor-like (DNA-binding domain)"/>
    <property type="match status" value="1"/>
</dbReference>
<dbReference type="OrthoDB" id="428577at2759"/>
<feature type="domain" description="AN1-type" evidence="7">
    <location>
        <begin position="66"/>
        <end position="112"/>
    </location>
</feature>
<evidence type="ECO:0000313" key="9">
    <source>
        <dbReference type="Proteomes" id="UP000187203"/>
    </source>
</evidence>
<protein>
    <submittedName>
        <fullName evidence="8">Zinc finger, AN1-type</fullName>
    </submittedName>
</protein>
<dbReference type="SMART" id="SM00154">
    <property type="entry name" value="ZnF_AN1"/>
    <property type="match status" value="1"/>
</dbReference>
<dbReference type="InterPro" id="IPR002653">
    <property type="entry name" value="Znf_A20"/>
</dbReference>
<keyword evidence="3 5" id="KW-0863">Zinc-finger</keyword>
<proteinExistence type="predicted"/>
<comment type="caution">
    <text evidence="8">The sequence shown here is derived from an EMBL/GenBank/DDBJ whole genome shotgun (WGS) entry which is preliminary data.</text>
</comment>
<dbReference type="Gene3D" id="4.10.1110.10">
    <property type="entry name" value="AN1-like Zinc finger"/>
    <property type="match status" value="1"/>
</dbReference>
<evidence type="ECO:0000313" key="8">
    <source>
        <dbReference type="EMBL" id="OMP10979.1"/>
    </source>
</evidence>
<dbReference type="EMBL" id="AWUE01011115">
    <property type="protein sequence ID" value="OMP10979.1"/>
    <property type="molecule type" value="Genomic_DNA"/>
</dbReference>
<evidence type="ECO:0000256" key="4">
    <source>
        <dbReference type="ARBA" id="ARBA00022833"/>
    </source>
</evidence>
<keyword evidence="4" id="KW-0862">Zinc</keyword>
<evidence type="ECO:0000256" key="2">
    <source>
        <dbReference type="ARBA" id="ARBA00022723"/>
    </source>
</evidence>
<evidence type="ECO:0000259" key="7">
    <source>
        <dbReference type="PROSITE" id="PS51039"/>
    </source>
</evidence>
<keyword evidence="2" id="KW-0479">Metal-binding</keyword>
<evidence type="ECO:0000256" key="3">
    <source>
        <dbReference type="ARBA" id="ARBA00022771"/>
    </source>
</evidence>
<keyword evidence="9" id="KW-1185">Reference proteome</keyword>
<dbReference type="STRING" id="93759.A0A1R3KVB3"/>
<dbReference type="SUPFAM" id="SSF118310">
    <property type="entry name" value="AN1-like Zinc finger"/>
    <property type="match status" value="1"/>
</dbReference>
<dbReference type="InterPro" id="IPR035896">
    <property type="entry name" value="AN1-like_Znf"/>
</dbReference>
<dbReference type="PROSITE" id="PS51039">
    <property type="entry name" value="ZF_AN1"/>
    <property type="match status" value="1"/>
</dbReference>
<dbReference type="GO" id="GO:0003677">
    <property type="term" value="F:DNA binding"/>
    <property type="evidence" value="ECO:0007669"/>
    <property type="project" value="InterPro"/>
</dbReference>
<evidence type="ECO:0000259" key="6">
    <source>
        <dbReference type="PROSITE" id="PS51036"/>
    </source>
</evidence>
<name>A0A1R3KVB3_9ROSI</name>
<feature type="domain" description="A20-type" evidence="6">
    <location>
        <begin position="5"/>
        <end position="39"/>
    </location>
</feature>
<dbReference type="PANTHER" id="PTHR10634">
    <property type="entry name" value="AN1-TYPE ZINC FINGER PROTEIN"/>
    <property type="match status" value="1"/>
</dbReference>
<reference evidence="9" key="1">
    <citation type="submission" date="2013-09" db="EMBL/GenBank/DDBJ databases">
        <title>Corchorus olitorius genome sequencing.</title>
        <authorList>
            <person name="Alam M."/>
            <person name="Haque M.S."/>
            <person name="Islam M.S."/>
            <person name="Emdad E.M."/>
            <person name="Islam M.M."/>
            <person name="Ahmed B."/>
            <person name="Halim A."/>
            <person name="Hossen Q.M.M."/>
            <person name="Hossain M.Z."/>
            <person name="Ahmed R."/>
            <person name="Khan M.M."/>
            <person name="Islam R."/>
            <person name="Rashid M.M."/>
            <person name="Khan S.A."/>
            <person name="Rahman M.S."/>
            <person name="Alam M."/>
            <person name="Yahiya A.S."/>
            <person name="Khan M.S."/>
            <person name="Azam M.S."/>
            <person name="Haque T."/>
            <person name="Lashkar M.Z.H."/>
            <person name="Akhand A.I."/>
            <person name="Morshed G."/>
            <person name="Roy S."/>
            <person name="Uddin K.S."/>
            <person name="Rabeya T."/>
            <person name="Hossain A.S."/>
            <person name="Chowdhury A."/>
            <person name="Snigdha A.R."/>
            <person name="Mortoza M.S."/>
            <person name="Matin S.A."/>
            <person name="Hoque S.M.E."/>
            <person name="Islam M.K."/>
            <person name="Roy D.K."/>
            <person name="Haider R."/>
            <person name="Moosa M.M."/>
            <person name="Elias S.M."/>
            <person name="Hasan A.M."/>
            <person name="Jahan S."/>
            <person name="Shafiuddin M."/>
            <person name="Mahmood N."/>
            <person name="Shommy N.S."/>
        </authorList>
    </citation>
    <scope>NUCLEOTIDE SEQUENCE [LARGE SCALE GENOMIC DNA]</scope>
    <source>
        <strain evidence="9">cv. O-4</strain>
    </source>
</reference>
<gene>
    <name evidence="8" type="ORF">COLO4_04119</name>
</gene>
<sequence length="132" mass="14984">MATMNRPLTLCAKGCGRNGWAETKNLCSWCYFESIKEDYDKSKDKIITVPEGSPFPFAAAYRESLKLKSNRCQCCNKKVGLTGFWCHCGKVLCGLHRYPIEHSCAFDFKTADRLVLAKQNPLLKPDKLDTRI</sequence>
<dbReference type="GO" id="GO:0008270">
    <property type="term" value="F:zinc ion binding"/>
    <property type="evidence" value="ECO:0007669"/>
    <property type="project" value="UniProtKB-KW"/>
</dbReference>
<dbReference type="PANTHER" id="PTHR10634:SF124">
    <property type="entry name" value="ZINC FINGER A20 AND AN1 DOMAIN-CONTAINING STRESS-ASSOCIATED PROTEIN 8-RELATED"/>
    <property type="match status" value="1"/>
</dbReference>
<dbReference type="PROSITE" id="PS51036">
    <property type="entry name" value="ZF_A20"/>
    <property type="match status" value="1"/>
</dbReference>
<accession>A0A1R3KVB3</accession>
<comment type="function">
    <text evidence="1">May be involved in environmental stress response.</text>
</comment>
<evidence type="ECO:0000256" key="1">
    <source>
        <dbReference type="ARBA" id="ARBA00003732"/>
    </source>
</evidence>
<dbReference type="AlphaFoldDB" id="A0A1R3KVB3"/>
<dbReference type="InterPro" id="IPR000058">
    <property type="entry name" value="Znf_AN1"/>
</dbReference>
<dbReference type="Gene3D" id="1.20.5.4770">
    <property type="match status" value="1"/>
</dbReference>